<proteinExistence type="predicted"/>
<reference evidence="1" key="1">
    <citation type="submission" date="2020-04" db="EMBL/GenBank/DDBJ databases">
        <authorList>
            <person name="Chiriac C."/>
            <person name="Salcher M."/>
            <person name="Ghai R."/>
            <person name="Kavagutti S V."/>
        </authorList>
    </citation>
    <scope>NUCLEOTIDE SEQUENCE</scope>
</reference>
<accession>A0A6J5NRP6</accession>
<evidence type="ECO:0000313" key="1">
    <source>
        <dbReference type="EMBL" id="CAB4162460.1"/>
    </source>
</evidence>
<sequence>MIVVRISHVREAGVCCRGARTWFARTDLSWQTFLDNGYPIDVIRAQGCAIADKVAAVAEARAPAHE</sequence>
<name>A0A6J5NRP6_9CAUD</name>
<dbReference type="EMBL" id="LR796727">
    <property type="protein sequence ID" value="CAB4162460.1"/>
    <property type="molecule type" value="Genomic_DNA"/>
</dbReference>
<gene>
    <name evidence="1" type="ORF">UFOVP786_55</name>
</gene>
<organism evidence="1">
    <name type="scientific">uncultured Caudovirales phage</name>
    <dbReference type="NCBI Taxonomy" id="2100421"/>
    <lineage>
        <taxon>Viruses</taxon>
        <taxon>Duplodnaviria</taxon>
        <taxon>Heunggongvirae</taxon>
        <taxon>Uroviricota</taxon>
        <taxon>Caudoviricetes</taxon>
        <taxon>Peduoviridae</taxon>
        <taxon>Maltschvirus</taxon>
        <taxon>Maltschvirus maltsch</taxon>
    </lineage>
</organism>
<protein>
    <submittedName>
        <fullName evidence="1">Uncharacterized protein</fullName>
    </submittedName>
</protein>